<dbReference type="InterPro" id="IPR010095">
    <property type="entry name" value="Cas12f1-like_TNB"/>
</dbReference>
<feature type="compositionally biased region" description="Low complexity" evidence="2">
    <location>
        <begin position="722"/>
        <end position="736"/>
    </location>
</feature>
<dbReference type="Pfam" id="PF07282">
    <property type="entry name" value="Cas12f1-like_TNB"/>
    <property type="match status" value="1"/>
</dbReference>
<sequence>MQRLLATQPSQIRFDESGALTTICAQEKVIDFRSVGAAIEKILSSRLSKDITMLHMDGLRSMEKEWAHGKRDQALSKQLETLERDYTEGKLHNKRQLYKRLKASYRAPPEALRAVSEVLRQSGWTICQCLNQSDTCIARTVNNAAVPGDIRVITKDSDLMAFESIMSFFSYGLTSNVDTIRQFKMTGLDGTVGQDRVEVVRIYVRRYLDIIHQKARTIKDSATQSARRRLRCNPNPTVKAHDKDLRRIETADRQLRVDWRRSRFRSRTDVQDRYVPDTVFLEKASPVDVVELSGLKPSTPRPSKPKEQSPRIDQVPAPAAKKKKKKLLGEPKGIAGPKALKRAFQSVFATVTLTTGSLQGCLGRSTNLSKAEVAQLTQHVSSAVSTVNSAKHIVYKLIEMRILQPLIETGLNQAEDGPDESFLEKILDSDWAERFVQNLLSFVLRNSIVPQGRPPASDKSKDAVAEAISTFNEFKKTLCPGFKALNSTDLALSNIIAELAPKICLDQKLHYRRIPETLRTKLSKLSIDCDGLPEIDQDGTDAGGDAGAADVNEGVDDDDALKRSKKIIFKPGHIQLCWRYFLLLPSSKRPRFCTQAKTSDSFIDINEEALVALLWGEKAVQLDNVWEDTRYTHNWAAAKQRSSYGEVIKELFIGDRDVIKEARNKQQTTYGKRTTTMAEREEAHPHIYGQLELARYLTNKVNFFRERHNASLTAPTPPLPSSTPSSSTTASSHPTSAAAIEKLYPTRQHLIDAFGDDLDSVIVVGIDPGEVVSGAFCLTLPGGKVINLLIKRASLYQPTLAFRDWEQHWKRRHPTAGPGDVVDSSLWTRITDLDKLTTLPSVHDLENSLPSTNYDTSLDALTAAHKKYYEQEPLIHGIYASREWKVAVHEHRMAKMSELDLAVAGVLRMVDEACEGVPSAALGYKAALVDEYLTSTMCPTCVVENRATRLAKPSMRTCACVECTRWIHRDGVGAHNIALIGEQYLKSLGRPEPLARPPKQT</sequence>
<accession>A0A9P7XW24</accession>
<feature type="region of interest" description="Disordered" evidence="2">
    <location>
        <begin position="711"/>
        <end position="736"/>
    </location>
</feature>
<keyword evidence="5" id="KW-1185">Reference proteome</keyword>
<dbReference type="EMBL" id="JAHRHY010000007">
    <property type="protein sequence ID" value="KAG9067672.1"/>
    <property type="molecule type" value="Genomic_DNA"/>
</dbReference>
<dbReference type="AlphaFoldDB" id="A0A9P7XW24"/>
<evidence type="ECO:0000256" key="1">
    <source>
        <dbReference type="ARBA" id="ARBA00023125"/>
    </source>
</evidence>
<dbReference type="Gene3D" id="3.40.50.1010">
    <property type="entry name" value="5'-nuclease"/>
    <property type="match status" value="1"/>
</dbReference>
<organism evidence="4 5">
    <name type="scientific">Linnemannia hyalina</name>
    <dbReference type="NCBI Taxonomy" id="64524"/>
    <lineage>
        <taxon>Eukaryota</taxon>
        <taxon>Fungi</taxon>
        <taxon>Fungi incertae sedis</taxon>
        <taxon>Mucoromycota</taxon>
        <taxon>Mortierellomycotina</taxon>
        <taxon>Mortierellomycetes</taxon>
        <taxon>Mortierellales</taxon>
        <taxon>Mortierellaceae</taxon>
        <taxon>Linnemannia</taxon>
    </lineage>
</organism>
<gene>
    <name evidence="4" type="ORF">KI688_011259</name>
</gene>
<name>A0A9P7XW24_9FUNG</name>
<dbReference type="OrthoDB" id="2446503at2759"/>
<proteinExistence type="predicted"/>
<dbReference type="Proteomes" id="UP000707451">
    <property type="component" value="Unassembled WGS sequence"/>
</dbReference>
<feature type="domain" description="Cas12f1-like TNB" evidence="3">
    <location>
        <begin position="923"/>
        <end position="977"/>
    </location>
</feature>
<evidence type="ECO:0000313" key="5">
    <source>
        <dbReference type="Proteomes" id="UP000707451"/>
    </source>
</evidence>
<evidence type="ECO:0000259" key="3">
    <source>
        <dbReference type="Pfam" id="PF07282"/>
    </source>
</evidence>
<feature type="region of interest" description="Disordered" evidence="2">
    <location>
        <begin position="291"/>
        <end position="332"/>
    </location>
</feature>
<keyword evidence="1" id="KW-0238">DNA-binding</keyword>
<evidence type="ECO:0000313" key="4">
    <source>
        <dbReference type="EMBL" id="KAG9067672.1"/>
    </source>
</evidence>
<evidence type="ECO:0000256" key="2">
    <source>
        <dbReference type="SAM" id="MobiDB-lite"/>
    </source>
</evidence>
<comment type="caution">
    <text evidence="4">The sequence shown here is derived from an EMBL/GenBank/DDBJ whole genome shotgun (WGS) entry which is preliminary data.</text>
</comment>
<protein>
    <recommendedName>
        <fullName evidence="3">Cas12f1-like TNB domain-containing protein</fullName>
    </recommendedName>
</protein>
<reference evidence="4" key="1">
    <citation type="submission" date="2021-06" db="EMBL/GenBank/DDBJ databases">
        <title>Genome Sequence of Mortierella hyaline Strain SCG-10, a Cold-Adapted, Nitrate-Reducing Fungus Isolated from Soil in Minnesota, USA.</title>
        <authorList>
            <person name="Aldossari N."/>
        </authorList>
    </citation>
    <scope>NUCLEOTIDE SEQUENCE</scope>
    <source>
        <strain evidence="4">SCG-10</strain>
    </source>
</reference>